<dbReference type="InterPro" id="IPR005546">
    <property type="entry name" value="Autotransporte_beta"/>
</dbReference>
<dbReference type="PRINTS" id="PR01484">
    <property type="entry name" value="PRTACTNFAMLY"/>
</dbReference>
<feature type="compositionally biased region" description="Pro residues" evidence="1">
    <location>
        <begin position="524"/>
        <end position="538"/>
    </location>
</feature>
<dbReference type="Gene3D" id="2.40.128.130">
    <property type="entry name" value="Autotransporter beta-domain"/>
    <property type="match status" value="1"/>
</dbReference>
<dbReference type="SUPFAM" id="SSF51126">
    <property type="entry name" value="Pectin lyase-like"/>
    <property type="match status" value="1"/>
</dbReference>
<dbReference type="PANTHER" id="PTHR35037:SF3">
    <property type="entry name" value="C-TERMINAL REGION OF AIDA-LIKE PROTEIN"/>
    <property type="match status" value="1"/>
</dbReference>
<sequence length="925" mass="95272">MSRCRASGSLRTRRLLYCSAALSGLSAFHVLPAYAECAFSPTLGDDIFICSSGTAPGGLTDVSGNNTLIFPNDGTGVLDGDVTFGGGADRITMESGSITGNVVQGDGVDAFQITAGSVLGNINQGNGIDDFRMTGGLVQSLNQGDNRDTFFMSGGRIIDAFDDGDVAIMTGGRVGRVNLKLDNNLFDMSGGTIDRNLVAGFGNDTILLSDGFIGGNISVSGGTDTIAITGGSVGGNILLSFGSDRFTWDNGGIIYGAIDLGPDDDVAELANLTNANVGATTQISGGLGADTLTLNNVKANGVARFDRWENVDLADDTELVFNQTMVLGDSGSGSGSLSIDAASTIFSGSANGAVRAFAAGGLVDVVNAGRIDLTNGNSTSDTFNVGGNYVGNEGRLLLDTTLGNDASPSDKLVISGGTASGLTGLSVFNAGGTGAETTQNGILVVQALDGGSTQSGAFVLNNRVAAGAYEYFLFRGGTSSGTEQNWYLRSNIVATGETPPAAAPAPDPLVPPGIQPEPEEPEVVAPPPPLEQPAPPLTVDPNDPDPDDTSAPVDVGAIEPQAPPEPQVADAPEPALPTEGLPTGAAPLPGKGAQPPTAGATRVIGDNVALYRVEVPAYSIIPVAAHHLGLSTLGTFHERRGEQSVLNGAGILPATWARTFGQSLETKWVGTVEPTFDGSLYGFQLGQDLWGVEAGDHGSHRAGIFVGYARMDGDIRGQALGWNDLSVGDLKLDGTSVGGYWTYLAKEGWYVDAVLMGTWFDGRASAVTGQSLEVDGAGITASLEGGYPITLANGWVLEPQAQLIWQDLSFDDQADTYSTVDFGTYGAVTARLGARLGGSYKTAGGIMKPYVKANLWRTFSSDQTLRFGGTNIATQLEGTSLEIGTGVTADLSSSVSLYATADYTTNLGGKDRDIVEGNLGLRVKW</sequence>
<dbReference type="PANTHER" id="PTHR35037">
    <property type="entry name" value="C-TERMINAL REGION OF AIDA-LIKE PROTEIN"/>
    <property type="match status" value="1"/>
</dbReference>
<protein>
    <submittedName>
        <fullName evidence="4">Autotransporter outer membrane beta-barrel domain-containing protein</fullName>
    </submittedName>
</protein>
<evidence type="ECO:0000259" key="3">
    <source>
        <dbReference type="PROSITE" id="PS51208"/>
    </source>
</evidence>
<dbReference type="SMART" id="SM00869">
    <property type="entry name" value="Autotransporter"/>
    <property type="match status" value="1"/>
</dbReference>
<dbReference type="SUPFAM" id="SSF103515">
    <property type="entry name" value="Autotransporter"/>
    <property type="match status" value="1"/>
</dbReference>
<evidence type="ECO:0000313" key="5">
    <source>
        <dbReference type="Proteomes" id="UP001297272"/>
    </source>
</evidence>
<dbReference type="InterPro" id="IPR012332">
    <property type="entry name" value="Autotransporter_pectin_lyase_C"/>
</dbReference>
<dbReference type="InterPro" id="IPR011050">
    <property type="entry name" value="Pectin_lyase_fold/virulence"/>
</dbReference>
<comment type="caution">
    <text evidence="4">The sequence shown here is derived from an EMBL/GenBank/DDBJ whole genome shotgun (WGS) entry which is preliminary data.</text>
</comment>
<feature type="compositionally biased region" description="Pro residues" evidence="1">
    <location>
        <begin position="501"/>
        <end position="515"/>
    </location>
</feature>
<organism evidence="4 5">
    <name type="scientific">Tianweitania aestuarii</name>
    <dbReference type="NCBI Taxonomy" id="2814886"/>
    <lineage>
        <taxon>Bacteria</taxon>
        <taxon>Pseudomonadati</taxon>
        <taxon>Pseudomonadota</taxon>
        <taxon>Alphaproteobacteria</taxon>
        <taxon>Hyphomicrobiales</taxon>
        <taxon>Phyllobacteriaceae</taxon>
        <taxon>Tianweitania</taxon>
    </lineage>
</organism>
<dbReference type="PROSITE" id="PS51208">
    <property type="entry name" value="AUTOTRANSPORTER"/>
    <property type="match status" value="1"/>
</dbReference>
<accession>A0ABS5RWR9</accession>
<dbReference type="InterPro" id="IPR043990">
    <property type="entry name" value="AC_1"/>
</dbReference>
<reference evidence="4 5" key="1">
    <citation type="submission" date="2021-03" db="EMBL/GenBank/DDBJ databases">
        <title>Tianweitania aestuarii sp. nov., isolated from a tidal flat.</title>
        <authorList>
            <person name="Park S."/>
            <person name="Yoon J.-H."/>
        </authorList>
    </citation>
    <scope>NUCLEOTIDE SEQUENCE [LARGE SCALE GENOMIC DNA]</scope>
    <source>
        <strain evidence="4 5">BSSL-BM11</strain>
    </source>
</reference>
<dbReference type="Pfam" id="PF03797">
    <property type="entry name" value="Autotransporter"/>
    <property type="match status" value="1"/>
</dbReference>
<feature type="domain" description="Autotransporter" evidence="3">
    <location>
        <begin position="648"/>
        <end position="925"/>
    </location>
</feature>
<dbReference type="RefSeq" id="WP_213985559.1">
    <property type="nucleotide sequence ID" value="NZ_JAFMNX010000003.1"/>
</dbReference>
<name>A0ABS5RWR9_9HYPH</name>
<feature type="signal peptide" evidence="2">
    <location>
        <begin position="1"/>
        <end position="35"/>
    </location>
</feature>
<evidence type="ECO:0000313" key="4">
    <source>
        <dbReference type="EMBL" id="MBS9721483.1"/>
    </source>
</evidence>
<dbReference type="Pfam" id="PF18883">
    <property type="entry name" value="AC_1"/>
    <property type="match status" value="1"/>
</dbReference>
<dbReference type="Proteomes" id="UP001297272">
    <property type="component" value="Unassembled WGS sequence"/>
</dbReference>
<dbReference type="InterPro" id="IPR003991">
    <property type="entry name" value="Pertactin_virulence_factor"/>
</dbReference>
<evidence type="ECO:0000256" key="1">
    <source>
        <dbReference type="SAM" id="MobiDB-lite"/>
    </source>
</evidence>
<evidence type="ECO:0000256" key="2">
    <source>
        <dbReference type="SAM" id="SignalP"/>
    </source>
</evidence>
<keyword evidence="2" id="KW-0732">Signal</keyword>
<dbReference type="CDD" id="cd01344">
    <property type="entry name" value="PL2_Passenger_AT"/>
    <property type="match status" value="1"/>
</dbReference>
<keyword evidence="5" id="KW-1185">Reference proteome</keyword>
<dbReference type="InterPro" id="IPR036709">
    <property type="entry name" value="Autotransporte_beta_dom_sf"/>
</dbReference>
<feature type="chain" id="PRO_5046778749" evidence="2">
    <location>
        <begin position="36"/>
        <end position="925"/>
    </location>
</feature>
<dbReference type="EMBL" id="JAFMNX010000003">
    <property type="protein sequence ID" value="MBS9721483.1"/>
    <property type="molecule type" value="Genomic_DNA"/>
</dbReference>
<dbReference type="Gene3D" id="2.160.20.20">
    <property type="match status" value="1"/>
</dbReference>
<proteinExistence type="predicted"/>
<dbReference type="NCBIfam" id="TIGR01414">
    <property type="entry name" value="autotrans_barl"/>
    <property type="match status" value="1"/>
</dbReference>
<dbReference type="InterPro" id="IPR051551">
    <property type="entry name" value="Autotransporter_adhesion"/>
</dbReference>
<dbReference type="InterPro" id="IPR006315">
    <property type="entry name" value="OM_autotransptr_brl_dom"/>
</dbReference>
<feature type="region of interest" description="Disordered" evidence="1">
    <location>
        <begin position="498"/>
        <end position="597"/>
    </location>
</feature>
<gene>
    <name evidence="4" type="ORF">JYU29_12390</name>
</gene>